<feature type="domain" description="Sphingomyelin phosphodiesterase C-terminal" evidence="13">
    <location>
        <begin position="299"/>
        <end position="446"/>
    </location>
</feature>
<accession>A0ABP0F2C8</accession>
<keyword evidence="9" id="KW-1015">Disulfide bond</keyword>
<dbReference type="Proteomes" id="UP001642483">
    <property type="component" value="Unassembled WGS sequence"/>
</dbReference>
<dbReference type="InterPro" id="IPR045473">
    <property type="entry name" value="ASM_C"/>
</dbReference>
<dbReference type="CDD" id="cd00842">
    <property type="entry name" value="MPP_ASMase"/>
    <property type="match status" value="1"/>
</dbReference>
<evidence type="ECO:0000313" key="14">
    <source>
        <dbReference type="EMBL" id="CAK8673869.1"/>
    </source>
</evidence>
<keyword evidence="10" id="KW-0325">Glycoprotein</keyword>
<evidence type="ECO:0000256" key="3">
    <source>
        <dbReference type="ARBA" id="ARBA00008234"/>
    </source>
</evidence>
<evidence type="ECO:0000256" key="4">
    <source>
        <dbReference type="ARBA" id="ARBA00022525"/>
    </source>
</evidence>
<evidence type="ECO:0000259" key="13">
    <source>
        <dbReference type="Pfam" id="PF19272"/>
    </source>
</evidence>
<organism evidence="14 15">
    <name type="scientific">Clavelina lepadiformis</name>
    <name type="common">Light-bulb sea squirt</name>
    <name type="synonym">Ascidia lepadiformis</name>
    <dbReference type="NCBI Taxonomy" id="159417"/>
    <lineage>
        <taxon>Eukaryota</taxon>
        <taxon>Metazoa</taxon>
        <taxon>Chordata</taxon>
        <taxon>Tunicata</taxon>
        <taxon>Ascidiacea</taxon>
        <taxon>Aplousobranchia</taxon>
        <taxon>Clavelinidae</taxon>
        <taxon>Clavelina</taxon>
    </lineage>
</organism>
<keyword evidence="8 11" id="KW-0862">Zinc</keyword>
<feature type="domain" description="Calcineurin-like phosphoesterase" evidence="12">
    <location>
        <begin position="26"/>
        <end position="286"/>
    </location>
</feature>
<protein>
    <recommendedName>
        <fullName evidence="11">Sphingomyelinase phosphodiesterase</fullName>
    </recommendedName>
</protein>
<dbReference type="Pfam" id="PF19272">
    <property type="entry name" value="ASMase_C"/>
    <property type="match status" value="1"/>
</dbReference>
<comment type="similarity">
    <text evidence="3 11">Belongs to the acid sphingomyelinase family.</text>
</comment>
<dbReference type="PANTHER" id="PTHR10340">
    <property type="entry name" value="SPHINGOMYELIN PHOSPHODIESTERASE"/>
    <property type="match status" value="1"/>
</dbReference>
<proteinExistence type="inferred from homology"/>
<dbReference type="InterPro" id="IPR029052">
    <property type="entry name" value="Metallo-depent_PP-like"/>
</dbReference>
<dbReference type="EMBL" id="CAWYQH010000002">
    <property type="protein sequence ID" value="CAK8673869.1"/>
    <property type="molecule type" value="Genomic_DNA"/>
</dbReference>
<keyword evidence="5 11" id="KW-0479">Metal-binding</keyword>
<evidence type="ECO:0000256" key="9">
    <source>
        <dbReference type="ARBA" id="ARBA00023157"/>
    </source>
</evidence>
<dbReference type="InterPro" id="IPR017064">
    <property type="entry name" value="ASM-like_Pdiesterase_prd"/>
</dbReference>
<dbReference type="Pfam" id="PF00149">
    <property type="entry name" value="Metallophos"/>
    <property type="match status" value="1"/>
</dbReference>
<evidence type="ECO:0000256" key="7">
    <source>
        <dbReference type="ARBA" id="ARBA00022801"/>
    </source>
</evidence>
<evidence type="ECO:0000256" key="2">
    <source>
        <dbReference type="ARBA" id="ARBA00004613"/>
    </source>
</evidence>
<evidence type="ECO:0000256" key="5">
    <source>
        <dbReference type="ARBA" id="ARBA00022723"/>
    </source>
</evidence>
<reference evidence="14 15" key="1">
    <citation type="submission" date="2024-02" db="EMBL/GenBank/DDBJ databases">
        <authorList>
            <person name="Daric V."/>
            <person name="Darras S."/>
        </authorList>
    </citation>
    <scope>NUCLEOTIDE SEQUENCE [LARGE SCALE GENOMIC DNA]</scope>
</reference>
<sequence length="472" mass="54170">MKISTKCLVCLILNLAVLTRSVECGKFWHISDIHYDIYYSLNKTTTNITCPSSYNYPSIDPGPWGDYNCDSNFRLINSSIYSMKSIEPTPDFILWTGDDVFHTDEEEKYLNVSLMYDIMSNVTSLIQEAFPDIQVFAALGNHDYLPKNEMPSTPNDIVANTALIWREWLTDDQYALFKETGYCSSITNHAPNLRVIVLNTNTWDLYNPTVTGTGDPAGQFKWFEEQLFLSKIAGNKVFIMGHIAPGFFERVVNETYFWPEYNKRYVKLVEQYKDVISGQFFAHHHTDSFKIFYDADKYPISVLYHVPSVTPRIGTRDGSVNPGVRLFHYEKATTEILDYTQYVFDLQAANDGQNAEWQVEYNFVETYGLPNVSAQSLHDLALKFKASETSGCKSSNDQCNADILQRYSLYNTVSYQKGYCDSICQRNFVCAMQAVDHQLYQDCVNSWNNAVGLRGFQFFGIYFAFGIVLLKF</sequence>
<gene>
    <name evidence="14" type="ORF">CVLEPA_LOCUS3612</name>
</gene>
<dbReference type="PIRSF" id="PIRSF036767">
    <property type="entry name" value="ASM-like_PDE"/>
    <property type="match status" value="1"/>
</dbReference>
<evidence type="ECO:0000256" key="1">
    <source>
        <dbReference type="ARBA" id="ARBA00001947"/>
    </source>
</evidence>
<evidence type="ECO:0000256" key="11">
    <source>
        <dbReference type="PIRNR" id="PIRNR036767"/>
    </source>
</evidence>
<dbReference type="Gene3D" id="3.60.21.10">
    <property type="match status" value="1"/>
</dbReference>
<keyword evidence="15" id="KW-1185">Reference proteome</keyword>
<feature type="signal peptide" evidence="11">
    <location>
        <begin position="1"/>
        <end position="24"/>
    </location>
</feature>
<evidence type="ECO:0000256" key="6">
    <source>
        <dbReference type="ARBA" id="ARBA00022729"/>
    </source>
</evidence>
<keyword evidence="4 11" id="KW-0964">Secreted</keyword>
<comment type="cofactor">
    <cofactor evidence="1">
        <name>Zn(2+)</name>
        <dbReference type="ChEBI" id="CHEBI:29105"/>
    </cofactor>
</comment>
<dbReference type="InterPro" id="IPR041805">
    <property type="entry name" value="ASMase/PPN1_MPP"/>
</dbReference>
<keyword evidence="6 11" id="KW-0732">Signal</keyword>
<dbReference type="SUPFAM" id="SSF56300">
    <property type="entry name" value="Metallo-dependent phosphatases"/>
    <property type="match status" value="1"/>
</dbReference>
<dbReference type="PANTHER" id="PTHR10340:SF57">
    <property type="entry name" value="METALLOPHOS DOMAIN-CONTAINING PROTEIN"/>
    <property type="match status" value="1"/>
</dbReference>
<evidence type="ECO:0000313" key="15">
    <source>
        <dbReference type="Proteomes" id="UP001642483"/>
    </source>
</evidence>
<evidence type="ECO:0000256" key="10">
    <source>
        <dbReference type="ARBA" id="ARBA00023180"/>
    </source>
</evidence>
<comment type="subcellular location">
    <subcellularLocation>
        <location evidence="2">Secreted</location>
    </subcellularLocation>
</comment>
<keyword evidence="7 11" id="KW-0378">Hydrolase</keyword>
<evidence type="ECO:0000256" key="8">
    <source>
        <dbReference type="ARBA" id="ARBA00022833"/>
    </source>
</evidence>
<evidence type="ECO:0000259" key="12">
    <source>
        <dbReference type="Pfam" id="PF00149"/>
    </source>
</evidence>
<name>A0ABP0F2C8_CLALP</name>
<dbReference type="InterPro" id="IPR004843">
    <property type="entry name" value="Calcineurin-like_PHP"/>
</dbReference>
<comment type="caution">
    <text evidence="14">The sequence shown here is derived from an EMBL/GenBank/DDBJ whole genome shotgun (WGS) entry which is preliminary data.</text>
</comment>
<feature type="chain" id="PRO_5045015040" description="Sphingomyelinase phosphodiesterase" evidence="11">
    <location>
        <begin position="25"/>
        <end position="472"/>
    </location>
</feature>